<keyword evidence="1" id="KW-1133">Transmembrane helix</keyword>
<evidence type="ECO:0000313" key="2">
    <source>
        <dbReference type="EMBL" id="RXJ63347.1"/>
    </source>
</evidence>
<evidence type="ECO:0008006" key="4">
    <source>
        <dbReference type="Google" id="ProtNLM"/>
    </source>
</evidence>
<dbReference type="InterPro" id="IPR045584">
    <property type="entry name" value="Pilin-like"/>
</dbReference>
<keyword evidence="3" id="KW-1185">Reference proteome</keyword>
<dbReference type="AlphaFoldDB" id="A0A4Q0Y021"/>
<gene>
    <name evidence="2" type="ORF">CRV06_06635</name>
</gene>
<dbReference type="Proteomes" id="UP000290191">
    <property type="component" value="Unassembled WGS sequence"/>
</dbReference>
<dbReference type="Gene3D" id="3.30.700.10">
    <property type="entry name" value="Glycoprotein, Type 4 Pilin"/>
    <property type="match status" value="1"/>
</dbReference>
<proteinExistence type="predicted"/>
<protein>
    <recommendedName>
        <fullName evidence="4">Prepilin-type cleavage/methylation domain-containing protein</fullName>
    </recommendedName>
</protein>
<dbReference type="RefSeq" id="WP_129081856.1">
    <property type="nucleotide sequence ID" value="NZ_CP041070.1"/>
</dbReference>
<name>A0A4Q0Y021_9BACT</name>
<accession>A0A4Q0Y021</accession>
<dbReference type="InterPro" id="IPR012902">
    <property type="entry name" value="N_methyl_site"/>
</dbReference>
<keyword evidence="1" id="KW-0472">Membrane</keyword>
<dbReference type="OrthoDB" id="5347197at2"/>
<sequence>MKKAFSLLEIIFVILLISILALFVISKVEDSLEFGNKAKIKSEIALIRNAIVKKLTSNRLLNINETIKLDNASLEIENSNLFENILDFSLLSTTTQKKDSAKWIKNSSNGYKIYINKEQFLQFSFKNNTFLCESSKELCESFE</sequence>
<evidence type="ECO:0000256" key="1">
    <source>
        <dbReference type="SAM" id="Phobius"/>
    </source>
</evidence>
<dbReference type="SUPFAM" id="SSF54523">
    <property type="entry name" value="Pili subunits"/>
    <property type="match status" value="1"/>
</dbReference>
<reference evidence="2 3" key="1">
    <citation type="submission" date="2017-10" db="EMBL/GenBank/DDBJ databases">
        <title>Genomics of the genus Arcobacter.</title>
        <authorList>
            <person name="Perez-Cataluna A."/>
            <person name="Figueras M.J."/>
        </authorList>
    </citation>
    <scope>NUCLEOTIDE SEQUENCE [LARGE SCALE GENOMIC DNA]</scope>
    <source>
        <strain evidence="2 3">DSM 24636</strain>
    </source>
</reference>
<dbReference type="STRING" id="877500.GCA_000935065_00476"/>
<comment type="caution">
    <text evidence="2">The sequence shown here is derived from an EMBL/GenBank/DDBJ whole genome shotgun (WGS) entry which is preliminary data.</text>
</comment>
<evidence type="ECO:0000313" key="3">
    <source>
        <dbReference type="Proteomes" id="UP000290191"/>
    </source>
</evidence>
<dbReference type="NCBIfam" id="TIGR02532">
    <property type="entry name" value="IV_pilin_GFxxxE"/>
    <property type="match status" value="1"/>
</dbReference>
<keyword evidence="1" id="KW-0812">Transmembrane</keyword>
<organism evidence="2 3">
    <name type="scientific">Halarcobacter anaerophilus</name>
    <dbReference type="NCBI Taxonomy" id="877500"/>
    <lineage>
        <taxon>Bacteria</taxon>
        <taxon>Pseudomonadati</taxon>
        <taxon>Campylobacterota</taxon>
        <taxon>Epsilonproteobacteria</taxon>
        <taxon>Campylobacterales</taxon>
        <taxon>Arcobacteraceae</taxon>
        <taxon>Halarcobacter</taxon>
    </lineage>
</organism>
<dbReference type="EMBL" id="PDKO01000004">
    <property type="protein sequence ID" value="RXJ63347.1"/>
    <property type="molecule type" value="Genomic_DNA"/>
</dbReference>
<feature type="transmembrane region" description="Helical" evidence="1">
    <location>
        <begin position="7"/>
        <end position="25"/>
    </location>
</feature>